<proteinExistence type="predicted"/>
<evidence type="ECO:0000313" key="1">
    <source>
        <dbReference type="EMBL" id="MFC4989593.1"/>
    </source>
</evidence>
<dbReference type="InterPro" id="IPR045397">
    <property type="entry name" value="TumE-like"/>
</dbReference>
<organism evidence="1 2">
    <name type="scientific">Saliphagus infecundisoli</name>
    <dbReference type="NCBI Taxonomy" id="1849069"/>
    <lineage>
        <taxon>Archaea</taxon>
        <taxon>Methanobacteriati</taxon>
        <taxon>Methanobacteriota</taxon>
        <taxon>Stenosarchaea group</taxon>
        <taxon>Halobacteria</taxon>
        <taxon>Halobacteriales</taxon>
        <taxon>Natrialbaceae</taxon>
        <taxon>Saliphagus</taxon>
    </lineage>
</organism>
<comment type="caution">
    <text evidence="1">The sequence shown here is derived from an EMBL/GenBank/DDBJ whole genome shotgun (WGS) entry which is preliminary data.</text>
</comment>
<dbReference type="Pfam" id="PF20126">
    <property type="entry name" value="TumE"/>
    <property type="match status" value="1"/>
</dbReference>
<keyword evidence="2" id="KW-1185">Reference proteome</keyword>
<accession>A0ABD5QIN5</accession>
<dbReference type="RefSeq" id="WP_224827799.1">
    <property type="nucleotide sequence ID" value="NZ_JAIVEF010000002.1"/>
</dbReference>
<dbReference type="EMBL" id="JBHSJG010000049">
    <property type="protein sequence ID" value="MFC4989593.1"/>
    <property type="molecule type" value="Genomic_DNA"/>
</dbReference>
<name>A0ABD5QIN5_9EURY</name>
<gene>
    <name evidence="1" type="ORF">ACFPFO_17875</name>
</gene>
<sequence length="150" mass="16555">MNPPGNGEGGSTGPPDRQTLRLLEGVLAEDPTVATTEFEPNGSEPTLLRASFETDRYPDTVEAARLDVRWFASGDFSMHYVETLADGDRWECRWDRHPNPHDGRLHFHRPPTGDEVEALEMAAVHPLDVTATVLAAVEPRIEGHWSADGS</sequence>
<reference evidence="1 2" key="1">
    <citation type="journal article" date="2019" name="Int. J. Syst. Evol. Microbiol.">
        <title>The Global Catalogue of Microorganisms (GCM) 10K type strain sequencing project: providing services to taxonomists for standard genome sequencing and annotation.</title>
        <authorList>
            <consortium name="The Broad Institute Genomics Platform"/>
            <consortium name="The Broad Institute Genome Sequencing Center for Infectious Disease"/>
            <person name="Wu L."/>
            <person name="Ma J."/>
        </authorList>
    </citation>
    <scope>NUCLEOTIDE SEQUENCE [LARGE SCALE GENOMIC DNA]</scope>
    <source>
        <strain evidence="1 2">CGMCC 1.15824</strain>
    </source>
</reference>
<dbReference type="AlphaFoldDB" id="A0ABD5QIN5"/>
<evidence type="ECO:0000313" key="2">
    <source>
        <dbReference type="Proteomes" id="UP001595925"/>
    </source>
</evidence>
<protein>
    <submittedName>
        <fullName evidence="1">Uncharacterized protein</fullName>
    </submittedName>
</protein>
<dbReference type="Proteomes" id="UP001595925">
    <property type="component" value="Unassembled WGS sequence"/>
</dbReference>